<dbReference type="GO" id="GO:0005886">
    <property type="term" value="C:plasma membrane"/>
    <property type="evidence" value="ECO:0007669"/>
    <property type="project" value="UniProtKB-SubCell"/>
</dbReference>
<dbReference type="PROSITE" id="PS50850">
    <property type="entry name" value="MFS"/>
    <property type="match status" value="1"/>
</dbReference>
<dbReference type="PANTHER" id="PTHR43124:SF3">
    <property type="entry name" value="CHLORAMPHENICOL EFFLUX PUMP RV0191"/>
    <property type="match status" value="1"/>
</dbReference>
<evidence type="ECO:0000313" key="9">
    <source>
        <dbReference type="Proteomes" id="UP000062833"/>
    </source>
</evidence>
<dbReference type="Proteomes" id="UP000062833">
    <property type="component" value="Chromosome"/>
</dbReference>
<protein>
    <submittedName>
        <fullName evidence="8">Arabinose ABC transporter permease</fullName>
    </submittedName>
</protein>
<evidence type="ECO:0000256" key="5">
    <source>
        <dbReference type="ARBA" id="ARBA00023136"/>
    </source>
</evidence>
<evidence type="ECO:0000256" key="4">
    <source>
        <dbReference type="ARBA" id="ARBA00022989"/>
    </source>
</evidence>
<feature type="transmembrane region" description="Helical" evidence="6">
    <location>
        <begin position="222"/>
        <end position="244"/>
    </location>
</feature>
<accession>A0A0M3UFW1</accession>
<keyword evidence="4 6" id="KW-1133">Transmembrane helix</keyword>
<sequence>MKAPMTTLPSPPAARRDPATIAAWAILALAIGGFGIGTTEFAMMGLLPNVAEGVGISIPEAGHVISAYALGVVVGAPVLVAIGAKMPRKVLALGLMVLFTLGNLSSVFAQDYTMLLVSRFIAGLPHGAYFGVAAVLAASLVAPTKRGHAIAMVMMGLAVANVLGVPLATYVGQQLGWRWLFVMVAAIGLVTIVAITFLVPAKKAHPDASIRGELSALRRGQVWLTLLVGVVGFGGFFAVYTYVANTMTDVAGFPSTFLPVIVGLYGLGMVAGSLVGGRMADWSVMGSIYAMMGFISVSLVIYAVSVHIQWMALIMIFVIGASGSMLVPSLQTRLLDVSPGAPTLASSLNHSALNMANALGAFAGGLVITWGWGYTAPALVGAVLAVLGLGIALFSGFLDKLKPRPTAHNEPHTVVPSRAAD</sequence>
<gene>
    <name evidence="8" type="ORF">AOC05_04085</name>
</gene>
<dbReference type="EMBL" id="CP012677">
    <property type="protein sequence ID" value="ALE91709.1"/>
    <property type="molecule type" value="Genomic_DNA"/>
</dbReference>
<proteinExistence type="predicted"/>
<dbReference type="InterPro" id="IPR020846">
    <property type="entry name" value="MFS_dom"/>
</dbReference>
<name>A0A0M3UFW1_9MICC</name>
<dbReference type="SUPFAM" id="SSF103473">
    <property type="entry name" value="MFS general substrate transporter"/>
    <property type="match status" value="1"/>
</dbReference>
<reference evidence="9" key="1">
    <citation type="submission" date="2015-09" db="EMBL/GenBank/DDBJ databases">
        <title>Complete genome of Arthrobacter alpinus strain R3.8.</title>
        <authorList>
            <person name="See-Too W.S."/>
            <person name="Chan K.G."/>
        </authorList>
    </citation>
    <scope>NUCLEOTIDE SEQUENCE [LARGE SCALE GENOMIC DNA]</scope>
    <source>
        <strain evidence="9">R3.8</strain>
    </source>
</reference>
<dbReference type="PRINTS" id="PR01035">
    <property type="entry name" value="TCRTETA"/>
</dbReference>
<evidence type="ECO:0000256" key="1">
    <source>
        <dbReference type="ARBA" id="ARBA00004651"/>
    </source>
</evidence>
<dbReference type="GO" id="GO:0022857">
    <property type="term" value="F:transmembrane transporter activity"/>
    <property type="evidence" value="ECO:0007669"/>
    <property type="project" value="InterPro"/>
</dbReference>
<evidence type="ECO:0000259" key="7">
    <source>
        <dbReference type="PROSITE" id="PS50850"/>
    </source>
</evidence>
<evidence type="ECO:0000256" key="3">
    <source>
        <dbReference type="ARBA" id="ARBA00022692"/>
    </source>
</evidence>
<feature type="transmembrane region" description="Helical" evidence="6">
    <location>
        <begin position="177"/>
        <end position="201"/>
    </location>
</feature>
<organism evidence="8 9">
    <name type="scientific">Arthrobacter alpinus</name>
    <dbReference type="NCBI Taxonomy" id="656366"/>
    <lineage>
        <taxon>Bacteria</taxon>
        <taxon>Bacillati</taxon>
        <taxon>Actinomycetota</taxon>
        <taxon>Actinomycetes</taxon>
        <taxon>Micrococcales</taxon>
        <taxon>Micrococcaceae</taxon>
        <taxon>Arthrobacter</taxon>
    </lineage>
</organism>
<feature type="transmembrane region" description="Helical" evidence="6">
    <location>
        <begin position="90"/>
        <end position="108"/>
    </location>
</feature>
<keyword evidence="3 6" id="KW-0812">Transmembrane</keyword>
<dbReference type="InterPro" id="IPR050189">
    <property type="entry name" value="MFS_Efflux_Transporters"/>
</dbReference>
<dbReference type="InterPro" id="IPR001958">
    <property type="entry name" value="Tet-R_TetA/multi-R_MdtG-like"/>
</dbReference>
<dbReference type="CDD" id="cd17324">
    <property type="entry name" value="MFS_NepI_like"/>
    <property type="match status" value="1"/>
</dbReference>
<evidence type="ECO:0000256" key="6">
    <source>
        <dbReference type="SAM" id="Phobius"/>
    </source>
</evidence>
<dbReference type="InterPro" id="IPR036259">
    <property type="entry name" value="MFS_trans_sf"/>
</dbReference>
<feature type="transmembrane region" description="Helical" evidence="6">
    <location>
        <begin position="64"/>
        <end position="83"/>
    </location>
</feature>
<feature type="transmembrane region" description="Helical" evidence="6">
    <location>
        <begin position="120"/>
        <end position="142"/>
    </location>
</feature>
<evidence type="ECO:0000313" key="8">
    <source>
        <dbReference type="EMBL" id="ALE91709.1"/>
    </source>
</evidence>
<dbReference type="KEGG" id="aaq:AOC05_04085"/>
<dbReference type="AlphaFoldDB" id="A0A0M3UFW1"/>
<dbReference type="InterPro" id="IPR011701">
    <property type="entry name" value="MFS"/>
</dbReference>
<feature type="transmembrane region" description="Helical" evidence="6">
    <location>
        <begin position="149"/>
        <end position="171"/>
    </location>
</feature>
<evidence type="ECO:0000256" key="2">
    <source>
        <dbReference type="ARBA" id="ARBA00022475"/>
    </source>
</evidence>
<keyword evidence="2" id="KW-1003">Cell membrane</keyword>
<keyword evidence="5 6" id="KW-0472">Membrane</keyword>
<dbReference type="Gene3D" id="1.20.1250.20">
    <property type="entry name" value="MFS general substrate transporter like domains"/>
    <property type="match status" value="1"/>
</dbReference>
<keyword evidence="9" id="KW-1185">Reference proteome</keyword>
<dbReference type="PANTHER" id="PTHR43124">
    <property type="entry name" value="PURINE EFFLUX PUMP PBUE"/>
    <property type="match status" value="1"/>
</dbReference>
<feature type="transmembrane region" description="Helical" evidence="6">
    <location>
        <begin position="310"/>
        <end position="330"/>
    </location>
</feature>
<feature type="transmembrane region" description="Helical" evidence="6">
    <location>
        <begin position="256"/>
        <end position="275"/>
    </location>
</feature>
<dbReference type="Pfam" id="PF07690">
    <property type="entry name" value="MFS_1"/>
    <property type="match status" value="1"/>
</dbReference>
<feature type="transmembrane region" description="Helical" evidence="6">
    <location>
        <begin position="378"/>
        <end position="398"/>
    </location>
</feature>
<comment type="subcellular location">
    <subcellularLocation>
        <location evidence="1">Cell membrane</location>
        <topology evidence="1">Multi-pass membrane protein</topology>
    </subcellularLocation>
</comment>
<dbReference type="PATRIC" id="fig|656366.3.peg.890"/>
<feature type="transmembrane region" description="Helical" evidence="6">
    <location>
        <begin position="282"/>
        <end position="304"/>
    </location>
</feature>
<feature type="transmembrane region" description="Helical" evidence="6">
    <location>
        <begin position="351"/>
        <end position="372"/>
    </location>
</feature>
<feature type="transmembrane region" description="Helical" evidence="6">
    <location>
        <begin position="21"/>
        <end position="44"/>
    </location>
</feature>
<feature type="domain" description="Major facilitator superfamily (MFS) profile" evidence="7">
    <location>
        <begin position="25"/>
        <end position="400"/>
    </location>
</feature>